<evidence type="ECO:0000256" key="9">
    <source>
        <dbReference type="ARBA" id="ARBA00044973"/>
    </source>
</evidence>
<dbReference type="GO" id="GO:0018773">
    <property type="term" value="F:acetylpyruvate hydrolase activity"/>
    <property type="evidence" value="ECO:0007669"/>
    <property type="project" value="TreeGrafter"/>
</dbReference>
<dbReference type="Proteomes" id="UP000085678">
    <property type="component" value="Unplaced"/>
</dbReference>
<evidence type="ECO:0000256" key="5">
    <source>
        <dbReference type="ARBA" id="ARBA00039040"/>
    </source>
</evidence>
<dbReference type="GO" id="GO:0046872">
    <property type="term" value="F:metal ion binding"/>
    <property type="evidence" value="ECO:0007669"/>
    <property type="project" value="UniProtKB-KW"/>
</dbReference>
<feature type="domain" description="Fumarylacetoacetase-like C-terminal" evidence="15">
    <location>
        <begin position="10"/>
        <end position="210"/>
    </location>
</feature>
<dbReference type="STRING" id="7574.A0A1S3IJE9"/>
<dbReference type="InParanoid" id="A0A1S3IJE9"/>
<name>A0A1S3IJE9_LINAN</name>
<comment type="catalytic activity">
    <reaction evidence="14">
        <text>acetylpyruvate + H2O = acetate + pyruvate + H(+)</text>
        <dbReference type="Rhea" id="RHEA:16097"/>
        <dbReference type="ChEBI" id="CHEBI:15360"/>
        <dbReference type="ChEBI" id="CHEBI:15361"/>
        <dbReference type="ChEBI" id="CHEBI:15377"/>
        <dbReference type="ChEBI" id="CHEBI:15378"/>
        <dbReference type="ChEBI" id="CHEBI:30089"/>
    </reaction>
</comment>
<evidence type="ECO:0000256" key="8">
    <source>
        <dbReference type="ARBA" id="ARBA00044911"/>
    </source>
</evidence>
<dbReference type="Gene3D" id="3.90.850.10">
    <property type="entry name" value="Fumarylacetoacetase-like, C-terminal domain"/>
    <property type="match status" value="1"/>
</dbReference>
<dbReference type="RefSeq" id="XP_013398238.1">
    <property type="nucleotide sequence ID" value="XM_013542784.1"/>
</dbReference>
<comment type="similarity">
    <text evidence="1">Belongs to the FAH family.</text>
</comment>
<dbReference type="GO" id="GO:0050163">
    <property type="term" value="F:oxaloacetate tautomerase activity"/>
    <property type="evidence" value="ECO:0007669"/>
    <property type="project" value="UniProtKB-EC"/>
</dbReference>
<dbReference type="GO" id="GO:0047621">
    <property type="term" value="F:acylpyruvate hydrolase activity"/>
    <property type="evidence" value="ECO:0007669"/>
    <property type="project" value="UniProtKB-EC"/>
</dbReference>
<evidence type="ECO:0000256" key="3">
    <source>
        <dbReference type="ARBA" id="ARBA00022723"/>
    </source>
</evidence>
<evidence type="ECO:0000259" key="15">
    <source>
        <dbReference type="Pfam" id="PF01557"/>
    </source>
</evidence>
<evidence type="ECO:0000313" key="17">
    <source>
        <dbReference type="RefSeq" id="XP_013398238.1"/>
    </source>
</evidence>
<evidence type="ECO:0000256" key="12">
    <source>
        <dbReference type="ARBA" id="ARBA00047963"/>
    </source>
</evidence>
<comment type="catalytic activity">
    <reaction evidence="12">
        <text>3-fumarylpyruvate + H2O = fumarate + pyruvate + H(+)</text>
        <dbReference type="Rhea" id="RHEA:26168"/>
        <dbReference type="ChEBI" id="CHEBI:15361"/>
        <dbReference type="ChEBI" id="CHEBI:15377"/>
        <dbReference type="ChEBI" id="CHEBI:15378"/>
        <dbReference type="ChEBI" id="CHEBI:16854"/>
        <dbReference type="ChEBI" id="CHEBI:29806"/>
    </reaction>
</comment>
<reference evidence="17" key="1">
    <citation type="submission" date="2025-08" db="UniProtKB">
        <authorList>
            <consortium name="RefSeq"/>
        </authorList>
    </citation>
    <scope>IDENTIFICATION</scope>
    <source>
        <tissue evidence="17">Gonads</tissue>
    </source>
</reference>
<dbReference type="NCBIfam" id="NF007967">
    <property type="entry name" value="PRK10691.1"/>
    <property type="match status" value="1"/>
</dbReference>
<dbReference type="GO" id="GO:0008948">
    <property type="term" value="F:oxaloacetate decarboxylase activity"/>
    <property type="evidence" value="ECO:0007669"/>
    <property type="project" value="UniProtKB-EC"/>
</dbReference>
<comment type="catalytic activity">
    <reaction evidence="11">
        <text>a 3-acylpyruvate + H2O = a carboxylate + pyruvate + H(+)</text>
        <dbReference type="Rhea" id="RHEA:19009"/>
        <dbReference type="ChEBI" id="CHEBI:15361"/>
        <dbReference type="ChEBI" id="CHEBI:15377"/>
        <dbReference type="ChEBI" id="CHEBI:15378"/>
        <dbReference type="ChEBI" id="CHEBI:29067"/>
        <dbReference type="ChEBI" id="CHEBI:57278"/>
        <dbReference type="EC" id="3.7.1.5"/>
    </reaction>
</comment>
<comment type="catalytic activity">
    <reaction evidence="8">
        <text>oxaloacetate = enol-oxaloacetate</text>
        <dbReference type="Rhea" id="RHEA:16021"/>
        <dbReference type="ChEBI" id="CHEBI:16452"/>
        <dbReference type="ChEBI" id="CHEBI:17479"/>
        <dbReference type="EC" id="5.3.2.2"/>
    </reaction>
    <physiologicalReaction direction="right-to-left" evidence="8">
        <dbReference type="Rhea" id="RHEA:16023"/>
    </physiologicalReaction>
</comment>
<dbReference type="EC" id="4.1.1.112" evidence="2"/>
<dbReference type="PANTHER" id="PTHR11820">
    <property type="entry name" value="ACYLPYRUVASE"/>
    <property type="match status" value="1"/>
</dbReference>
<evidence type="ECO:0000256" key="11">
    <source>
        <dbReference type="ARBA" id="ARBA00047858"/>
    </source>
</evidence>
<dbReference type="GeneID" id="106164766"/>
<dbReference type="OrthoDB" id="411064at2759"/>
<keyword evidence="16" id="KW-1185">Reference proteome</keyword>
<dbReference type="GO" id="GO:0019752">
    <property type="term" value="P:carboxylic acid metabolic process"/>
    <property type="evidence" value="ECO:0007669"/>
    <property type="project" value="UniProtKB-ARBA"/>
</dbReference>
<dbReference type="KEGG" id="lak:106164766"/>
<accession>A0A1S3IJE9</accession>
<proteinExistence type="inferred from homology"/>
<evidence type="ECO:0000256" key="13">
    <source>
        <dbReference type="ARBA" id="ARBA00047973"/>
    </source>
</evidence>
<evidence type="ECO:0000256" key="7">
    <source>
        <dbReference type="ARBA" id="ARBA00044830"/>
    </source>
</evidence>
<organism evidence="16 17">
    <name type="scientific">Lingula anatina</name>
    <name type="common">Brachiopod</name>
    <name type="synonym">Lingula unguis</name>
    <dbReference type="NCBI Taxonomy" id="7574"/>
    <lineage>
        <taxon>Eukaryota</taxon>
        <taxon>Metazoa</taxon>
        <taxon>Spiralia</taxon>
        <taxon>Lophotrochozoa</taxon>
        <taxon>Brachiopoda</taxon>
        <taxon>Linguliformea</taxon>
        <taxon>Lingulata</taxon>
        <taxon>Lingulida</taxon>
        <taxon>Linguloidea</taxon>
        <taxon>Lingulidae</taxon>
        <taxon>Lingula</taxon>
    </lineage>
</organism>
<dbReference type="AlphaFoldDB" id="A0A1S3IJE9"/>
<evidence type="ECO:0000313" key="16">
    <source>
        <dbReference type="Proteomes" id="UP000085678"/>
    </source>
</evidence>
<keyword evidence="3" id="KW-0479">Metal-binding</keyword>
<protein>
    <recommendedName>
        <fullName evidence="10">Oxaloacetate tautomerase FAHD1, mitochondrial</fullName>
        <ecNumber evidence="5">3.7.1.5</ecNumber>
        <ecNumber evidence="2">4.1.1.112</ecNumber>
        <ecNumber evidence="9">5.3.2.2</ecNumber>
    </recommendedName>
    <alternativeName>
        <fullName evidence="7">Acylpyruvase FAHD1</fullName>
    </alternativeName>
    <alternativeName>
        <fullName evidence="6">Fumarylacetoacetate hydrolase domain-containing protein 1</fullName>
    </alternativeName>
    <alternativeName>
        <fullName evidence="4">Oxaloacetate decarboxylase</fullName>
    </alternativeName>
</protein>
<evidence type="ECO:0000256" key="1">
    <source>
        <dbReference type="ARBA" id="ARBA00010211"/>
    </source>
</evidence>
<dbReference type="EC" id="3.7.1.5" evidence="5"/>
<dbReference type="EC" id="5.3.2.2" evidence="9"/>
<comment type="catalytic activity">
    <reaction evidence="13">
        <text>oxaloacetate + H(+) = pyruvate + CO2</text>
        <dbReference type="Rhea" id="RHEA:15641"/>
        <dbReference type="ChEBI" id="CHEBI:15361"/>
        <dbReference type="ChEBI" id="CHEBI:15378"/>
        <dbReference type="ChEBI" id="CHEBI:16452"/>
        <dbReference type="ChEBI" id="CHEBI:16526"/>
        <dbReference type="EC" id="4.1.1.112"/>
    </reaction>
</comment>
<dbReference type="FunCoup" id="A0A1S3IJE9">
    <property type="interactions" value="1836"/>
</dbReference>
<dbReference type="Pfam" id="PF01557">
    <property type="entry name" value="FAA_hydrolase"/>
    <property type="match status" value="1"/>
</dbReference>
<evidence type="ECO:0000256" key="6">
    <source>
        <dbReference type="ARBA" id="ARBA00042340"/>
    </source>
</evidence>
<dbReference type="OMA" id="NCRKVIC"/>
<dbReference type="PANTHER" id="PTHR11820:SF7">
    <property type="entry name" value="ACYLPYRUVASE FAHD1, MITOCHONDRIAL"/>
    <property type="match status" value="1"/>
</dbReference>
<dbReference type="SUPFAM" id="SSF56529">
    <property type="entry name" value="FAH"/>
    <property type="match status" value="1"/>
</dbReference>
<sequence length="213" mass="23254">MARFVEAGKKIVAVGRNYAEHAKELGNALPTEPLLFLKPTTAYITEGQAIKVPITCTSLHHEVELGIVIGEKGADISESDAMKYVLGYTLALDMTDRAKQEELKKKGQPWSVCKGFDTSCPVSSFIPKEKIPDPQNIRLWLKVNEEMKQDGNTKDMIFTIPHLISFISSKFTLEPGDLILTGTPSGVGPVQAGDVIEAGVGDIIKVTFPVEKK</sequence>
<evidence type="ECO:0000256" key="2">
    <source>
        <dbReference type="ARBA" id="ARBA00012947"/>
    </source>
</evidence>
<dbReference type="InterPro" id="IPR036663">
    <property type="entry name" value="Fumarylacetoacetase_C_sf"/>
</dbReference>
<dbReference type="InterPro" id="IPR011234">
    <property type="entry name" value="Fumarylacetoacetase-like_C"/>
</dbReference>
<gene>
    <name evidence="17" type="primary">LOC106164766</name>
</gene>
<evidence type="ECO:0000256" key="10">
    <source>
        <dbReference type="ARBA" id="ARBA00044980"/>
    </source>
</evidence>
<dbReference type="GO" id="GO:0005739">
    <property type="term" value="C:mitochondrion"/>
    <property type="evidence" value="ECO:0007669"/>
    <property type="project" value="TreeGrafter"/>
</dbReference>
<evidence type="ECO:0000256" key="4">
    <source>
        <dbReference type="ARBA" id="ARBA00032305"/>
    </source>
</evidence>
<dbReference type="FunFam" id="3.90.850.10:FF:000003">
    <property type="entry name" value="Fumarylacetoacetate hydrolase domain-containing 1"/>
    <property type="match status" value="1"/>
</dbReference>
<evidence type="ECO:0000256" key="14">
    <source>
        <dbReference type="ARBA" id="ARBA00048846"/>
    </source>
</evidence>